<proteinExistence type="predicted"/>
<evidence type="ECO:0000313" key="2">
    <source>
        <dbReference type="EMBL" id="SDC39380.1"/>
    </source>
</evidence>
<feature type="signal peptide" evidence="1">
    <location>
        <begin position="1"/>
        <end position="20"/>
    </location>
</feature>
<keyword evidence="3" id="KW-1185">Reference proteome</keyword>
<keyword evidence="1" id="KW-0732">Signal</keyword>
<protein>
    <recommendedName>
        <fullName evidence="4">Sporulation related domain-containing protein</fullName>
    </recommendedName>
</protein>
<dbReference type="RefSeq" id="WP_092438148.1">
    <property type="nucleotide sequence ID" value="NZ_FMYP01000029.1"/>
</dbReference>
<feature type="chain" id="PRO_5011500449" description="Sporulation related domain-containing protein" evidence="1">
    <location>
        <begin position="21"/>
        <end position="156"/>
    </location>
</feature>
<reference evidence="2 3" key="1">
    <citation type="submission" date="2016-09" db="EMBL/GenBank/DDBJ databases">
        <authorList>
            <person name="Capua I."/>
            <person name="De Benedictis P."/>
            <person name="Joannis T."/>
            <person name="Lombin L.H."/>
            <person name="Cattoli G."/>
        </authorList>
    </citation>
    <scope>NUCLEOTIDE SEQUENCE [LARGE SCALE GENOMIC DNA]</scope>
    <source>
        <strain evidence="2 3">A7P-90m</strain>
    </source>
</reference>
<evidence type="ECO:0008006" key="4">
    <source>
        <dbReference type="Google" id="ProtNLM"/>
    </source>
</evidence>
<name>A0A1G6L7X7_9BACT</name>
<dbReference type="OrthoDB" id="2473397at2"/>
<accession>A0A1G6L7X7</accession>
<dbReference type="STRING" id="1640674.SAMN05216323_102935"/>
<evidence type="ECO:0000313" key="3">
    <source>
        <dbReference type="Proteomes" id="UP000199452"/>
    </source>
</evidence>
<organism evidence="2 3">
    <name type="scientific">Williamwhitmania taraxaci</name>
    <dbReference type="NCBI Taxonomy" id="1640674"/>
    <lineage>
        <taxon>Bacteria</taxon>
        <taxon>Pseudomonadati</taxon>
        <taxon>Bacteroidota</taxon>
        <taxon>Bacteroidia</taxon>
        <taxon>Bacteroidales</taxon>
        <taxon>Williamwhitmaniaceae</taxon>
        <taxon>Williamwhitmania</taxon>
    </lineage>
</organism>
<dbReference type="EMBL" id="FMYP01000029">
    <property type="protein sequence ID" value="SDC39380.1"/>
    <property type="molecule type" value="Genomic_DNA"/>
</dbReference>
<dbReference type="AlphaFoldDB" id="A0A1G6L7X7"/>
<gene>
    <name evidence="2" type="ORF">SAMN05216323_102935</name>
</gene>
<sequence>MKHRIALIICLALAPFSSQAQGDTSEKEGYIPYFQSLQTPKENGGKVTILQDPEIELLCNQVGFQNAKAKGAPGFRVRIYRDNSQQSRQKSMDIIAEFIAKFPDIPCYRYYDNPYFKVSVGNFRNRYEAMRVFKQIAKDFPRAFIIQETISYPRAD</sequence>
<evidence type="ECO:0000256" key="1">
    <source>
        <dbReference type="SAM" id="SignalP"/>
    </source>
</evidence>
<dbReference type="Proteomes" id="UP000199452">
    <property type="component" value="Unassembled WGS sequence"/>
</dbReference>